<evidence type="ECO:0000259" key="9">
    <source>
        <dbReference type="Pfam" id="PF13448"/>
    </source>
</evidence>
<gene>
    <name evidence="10" type="ORF">A1OK_16855</name>
</gene>
<dbReference type="AlphaFoldDB" id="A0A1E5BWX6"/>
<proteinExistence type="predicted"/>
<evidence type="ECO:0000256" key="1">
    <source>
        <dbReference type="ARBA" id="ARBA00004370"/>
    </source>
</evidence>
<evidence type="ECO:0000313" key="10">
    <source>
        <dbReference type="EMBL" id="OEE57774.1"/>
    </source>
</evidence>
<sequence>MANIIGTGGVDQLNGTLDDDYIEGRAGDDVIYGDVGSSSGNGSTGAVFILGDDFSAASGDFYYFSNFPPTLNFTGSTTTATFNDDDAQLNGDDACNEYSDDKSQTVEIGGQEYGVNVDFGLKYCDASGNIYTFAVVDVDTNGSGNHWGETGESGKMLIQVDGPEITGSTQLSLVPNSYHNISSLDYSSITEPEPVDPTVGGDDVITAGDGDDTVYGQGGDDYIEGDNGQDSLYGGEGDDVIYGNTASPNFNADPCVNVFQMGNDFTKPSGGEFHTFCFPDKLAFDGSSTKVTFQDDDGKLNGDNYCNEYSDDKTQTVTIDGNTYSVNLDYTLKYCDTEGNVYKFAIIDVDLDGNGHHYNNLNENGNLLLQLEGPEITASTQLSLVPNSYCNINEIDYSSISEETTQISNDEDYIDGGAGNDTIYGQWGDDEIHGGTGDDVIYGGQIGRQTLDLDRGADGYWDVSNGDAVTLDLSNITSSASYSNSVGYYVLDENGNVLAAYVMADNAKLDSAAQAVIDVEGAAKIGLFIIPDGDTKGFNEGEITLSFASGSPVFGQGGLTAGGYVSETGKNGDRLDHEINSGENSCWEDLWCLGDKDFNDVVMKVNATQVVEESDADTIYGEEGNDTIYGGDDNDHIMGGVGDDVLFGQKGDDIIEGGEGNDRIFGGVGKDELYGGAGDDYLDGGPGSDVKIDGGTGVDEYRGSAGDDVFIFGEDDFVGLSVTNSAGRVVNKSMYNADNGFDQMLVNGDANVDFTGVSYQSDSSITGNVMAQIEAVIGDEGDQVITINPNEIWSQSDAPFGEDLGTPDDWDGFIAHLGAGDDSFNLNGTPWSYDASGTVNAPISAEMISILGLSNAQVGELNAYVFTHDNLDRTITVWTDAEDVTLNGVDIF</sequence>
<dbReference type="InterPro" id="IPR018511">
    <property type="entry name" value="Hemolysin-typ_Ca-bd_CS"/>
</dbReference>
<dbReference type="RefSeq" id="WP_016958240.1">
    <property type="nucleotide sequence ID" value="NZ_AJWN02000106.1"/>
</dbReference>
<evidence type="ECO:0000256" key="5">
    <source>
        <dbReference type="ARBA" id="ARBA00022737"/>
    </source>
</evidence>
<dbReference type="Gene3D" id="2.150.10.10">
    <property type="entry name" value="Serralysin-like metalloprotease, C-terminal"/>
    <property type="match status" value="4"/>
</dbReference>
<keyword evidence="4" id="KW-0800">Toxin</keyword>
<organism evidence="10 11">
    <name type="scientific">Enterovibrio norvegicus FF-454</name>
    <dbReference type="NCBI Taxonomy" id="1185651"/>
    <lineage>
        <taxon>Bacteria</taxon>
        <taxon>Pseudomonadati</taxon>
        <taxon>Pseudomonadota</taxon>
        <taxon>Gammaproteobacteria</taxon>
        <taxon>Vibrionales</taxon>
        <taxon>Vibrionaceae</taxon>
        <taxon>Enterovibrio</taxon>
    </lineage>
</organism>
<name>A0A1E5BWX6_9GAMM</name>
<evidence type="ECO:0000313" key="11">
    <source>
        <dbReference type="Proteomes" id="UP000095039"/>
    </source>
</evidence>
<dbReference type="Proteomes" id="UP000095039">
    <property type="component" value="Unassembled WGS sequence"/>
</dbReference>
<dbReference type="GO" id="GO:0016020">
    <property type="term" value="C:membrane"/>
    <property type="evidence" value="ECO:0007669"/>
    <property type="project" value="UniProtKB-SubCell"/>
</dbReference>
<keyword evidence="7" id="KW-0843">Virulence</keyword>
<dbReference type="GO" id="GO:0090729">
    <property type="term" value="F:toxin activity"/>
    <property type="evidence" value="ECO:0007669"/>
    <property type="project" value="UniProtKB-KW"/>
</dbReference>
<evidence type="ECO:0000256" key="6">
    <source>
        <dbReference type="ARBA" id="ARBA00022837"/>
    </source>
</evidence>
<dbReference type="InterPro" id="IPR050557">
    <property type="entry name" value="RTX_toxin/Mannuronan_C5-epim"/>
</dbReference>
<evidence type="ECO:0000256" key="2">
    <source>
        <dbReference type="ARBA" id="ARBA00004613"/>
    </source>
</evidence>
<dbReference type="InterPro" id="IPR025193">
    <property type="entry name" value="DUF4114"/>
</dbReference>
<dbReference type="PANTHER" id="PTHR38340">
    <property type="entry name" value="S-LAYER PROTEIN"/>
    <property type="match status" value="1"/>
</dbReference>
<dbReference type="InterPro" id="IPR011049">
    <property type="entry name" value="Serralysin-like_metalloprot_C"/>
</dbReference>
<dbReference type="Pfam" id="PF13448">
    <property type="entry name" value="DUF4114"/>
    <property type="match status" value="1"/>
</dbReference>
<keyword evidence="5" id="KW-0677">Repeat</keyword>
<feature type="domain" description="DUF4114" evidence="9">
    <location>
        <begin position="524"/>
        <end position="607"/>
    </location>
</feature>
<evidence type="ECO:0000256" key="8">
    <source>
        <dbReference type="ARBA" id="ARBA00023136"/>
    </source>
</evidence>
<accession>A0A1E5BWX6</accession>
<dbReference type="PRINTS" id="PR01488">
    <property type="entry name" value="RTXTOXINA"/>
</dbReference>
<evidence type="ECO:0000256" key="7">
    <source>
        <dbReference type="ARBA" id="ARBA00023026"/>
    </source>
</evidence>
<dbReference type="Pfam" id="PF00353">
    <property type="entry name" value="HemolysinCabind"/>
    <property type="match status" value="5"/>
</dbReference>
<dbReference type="SUPFAM" id="SSF51120">
    <property type="entry name" value="beta-Roll"/>
    <property type="match status" value="3"/>
</dbReference>
<dbReference type="GO" id="GO:0005576">
    <property type="term" value="C:extracellular region"/>
    <property type="evidence" value="ECO:0007669"/>
    <property type="project" value="UniProtKB-SubCell"/>
</dbReference>
<dbReference type="InterPro" id="IPR003995">
    <property type="entry name" value="RTX_toxin_determinant-A"/>
</dbReference>
<evidence type="ECO:0000256" key="3">
    <source>
        <dbReference type="ARBA" id="ARBA00022525"/>
    </source>
</evidence>
<dbReference type="PRINTS" id="PR00313">
    <property type="entry name" value="CABNDNGRPT"/>
</dbReference>
<keyword evidence="6" id="KW-0106">Calcium</keyword>
<dbReference type="PANTHER" id="PTHR38340:SF1">
    <property type="entry name" value="S-LAYER PROTEIN"/>
    <property type="match status" value="1"/>
</dbReference>
<comment type="caution">
    <text evidence="10">The sequence shown here is derived from an EMBL/GenBank/DDBJ whole genome shotgun (WGS) entry which is preliminary data.</text>
</comment>
<keyword evidence="11" id="KW-1185">Reference proteome</keyword>
<protein>
    <recommendedName>
        <fullName evidence="9">DUF4114 domain-containing protein</fullName>
    </recommendedName>
</protein>
<evidence type="ECO:0000256" key="4">
    <source>
        <dbReference type="ARBA" id="ARBA00022656"/>
    </source>
</evidence>
<comment type="subcellular location">
    <subcellularLocation>
        <location evidence="1">Membrane</location>
    </subcellularLocation>
    <subcellularLocation>
        <location evidence="2">Secreted</location>
    </subcellularLocation>
</comment>
<reference evidence="10 11" key="1">
    <citation type="journal article" date="2012" name="Science">
        <title>Ecological populations of bacteria act as socially cohesive units of antibiotic production and resistance.</title>
        <authorList>
            <person name="Cordero O.X."/>
            <person name="Wildschutte H."/>
            <person name="Kirkup B."/>
            <person name="Proehl S."/>
            <person name="Ngo L."/>
            <person name="Hussain F."/>
            <person name="Le Roux F."/>
            <person name="Mincer T."/>
            <person name="Polz M.F."/>
        </authorList>
    </citation>
    <scope>NUCLEOTIDE SEQUENCE [LARGE SCALE GENOMIC DNA]</scope>
    <source>
        <strain evidence="10 11">FF-454</strain>
    </source>
</reference>
<dbReference type="PROSITE" id="PS00330">
    <property type="entry name" value="HEMOLYSIN_CALCIUM"/>
    <property type="match status" value="5"/>
</dbReference>
<dbReference type="InterPro" id="IPR001343">
    <property type="entry name" value="Hemolysn_Ca-bd"/>
</dbReference>
<keyword evidence="3" id="KW-0964">Secreted</keyword>
<dbReference type="GO" id="GO:0005509">
    <property type="term" value="F:calcium ion binding"/>
    <property type="evidence" value="ECO:0007669"/>
    <property type="project" value="InterPro"/>
</dbReference>
<keyword evidence="8" id="KW-0472">Membrane</keyword>
<dbReference type="EMBL" id="AJWN02000106">
    <property type="protein sequence ID" value="OEE57774.1"/>
    <property type="molecule type" value="Genomic_DNA"/>
</dbReference>